<reference evidence="8 9" key="1">
    <citation type="submission" date="2020-03" db="EMBL/GenBank/DDBJ databases">
        <title>Bradyrhizobium diversity isolated from nodules of Muelleranthus trifoliolatus.</title>
        <authorList>
            <person name="Klepa M."/>
            <person name="Helene L."/>
            <person name="Hungria M."/>
        </authorList>
    </citation>
    <scope>NUCLEOTIDE SEQUENCE [LARGE SCALE GENOMIC DNA]</scope>
    <source>
        <strain evidence="8 9">WSM 1744</strain>
    </source>
</reference>
<dbReference type="GO" id="GO:0005737">
    <property type="term" value="C:cytoplasm"/>
    <property type="evidence" value="ECO:0007669"/>
    <property type="project" value="UniProtKB-SubCell"/>
</dbReference>
<keyword evidence="7" id="KW-0698">rRNA processing</keyword>
<proteinExistence type="inferred from homology"/>
<dbReference type="GO" id="GO:0004521">
    <property type="term" value="F:RNA endonuclease activity"/>
    <property type="evidence" value="ECO:0007669"/>
    <property type="project" value="UniProtKB-UniRule"/>
</dbReference>
<feature type="binding site" evidence="7">
    <location>
        <position position="131"/>
    </location>
    <ligand>
        <name>Zn(2+)</name>
        <dbReference type="ChEBI" id="CHEBI:29105"/>
        <note>catalytic</note>
    </ligand>
</feature>
<gene>
    <name evidence="7 8" type="primary">ybeY</name>
    <name evidence="8" type="ORF">HCN50_26650</name>
</gene>
<accession>A0A7Y4M4G8</accession>
<dbReference type="GO" id="GO:0006364">
    <property type="term" value="P:rRNA processing"/>
    <property type="evidence" value="ECO:0007669"/>
    <property type="project" value="UniProtKB-UniRule"/>
</dbReference>
<evidence type="ECO:0000256" key="1">
    <source>
        <dbReference type="ARBA" id="ARBA00010875"/>
    </source>
</evidence>
<keyword evidence="9" id="KW-1185">Reference proteome</keyword>
<keyword evidence="5 7" id="KW-0378">Hydrolase</keyword>
<comment type="function">
    <text evidence="7">Single strand-specific metallo-endoribonuclease involved in late-stage 70S ribosome quality control and in maturation of the 3' terminus of the 16S rRNA.</text>
</comment>
<feature type="binding site" evidence="7">
    <location>
        <position position="141"/>
    </location>
    <ligand>
        <name>Zn(2+)</name>
        <dbReference type="ChEBI" id="CHEBI:29105"/>
        <note>catalytic</note>
    </ligand>
</feature>
<evidence type="ECO:0000313" key="9">
    <source>
        <dbReference type="Proteomes" id="UP000528734"/>
    </source>
</evidence>
<dbReference type="SUPFAM" id="SSF55486">
    <property type="entry name" value="Metalloproteases ('zincins'), catalytic domain"/>
    <property type="match status" value="1"/>
</dbReference>
<keyword evidence="6 7" id="KW-0862">Zinc</keyword>
<dbReference type="AlphaFoldDB" id="A0A7Y4M4G8"/>
<dbReference type="HAMAP" id="MF_00009">
    <property type="entry name" value="Endoribonucl_YbeY"/>
    <property type="match status" value="1"/>
</dbReference>
<sequence>MQRARTLVSSVLPLTEVLVVADCWQTEPDAEAVIHRAIDAAAEIADADVGEAELAVMLTDDAGIRTLNSNWRGIDKPTNVLSFPALQPSASAPSDAPRMLGDIAIAYETTRKEADEEEKPFDHHLSHLAVHGFLHLIGYDHEKDDDAEAMESLEREILAQLGIPDPYADRERMD</sequence>
<comment type="subcellular location">
    <subcellularLocation>
        <location evidence="7">Cytoplasm</location>
    </subcellularLocation>
</comment>
<evidence type="ECO:0000256" key="4">
    <source>
        <dbReference type="ARBA" id="ARBA00022759"/>
    </source>
</evidence>
<protein>
    <recommendedName>
        <fullName evidence="7">Endoribonuclease YbeY</fullName>
        <ecNumber evidence="7">3.1.-.-</ecNumber>
    </recommendedName>
</protein>
<dbReference type="GO" id="GO:0008270">
    <property type="term" value="F:zinc ion binding"/>
    <property type="evidence" value="ECO:0007669"/>
    <property type="project" value="UniProtKB-UniRule"/>
</dbReference>
<dbReference type="InterPro" id="IPR020549">
    <property type="entry name" value="YbeY_CS"/>
</dbReference>
<evidence type="ECO:0000256" key="3">
    <source>
        <dbReference type="ARBA" id="ARBA00022723"/>
    </source>
</evidence>
<evidence type="ECO:0000256" key="7">
    <source>
        <dbReference type="HAMAP-Rule" id="MF_00009"/>
    </source>
</evidence>
<evidence type="ECO:0000256" key="5">
    <source>
        <dbReference type="ARBA" id="ARBA00022801"/>
    </source>
</evidence>
<keyword evidence="4 7" id="KW-0255">Endonuclease</keyword>
<dbReference type="InterPro" id="IPR002036">
    <property type="entry name" value="YbeY"/>
</dbReference>
<dbReference type="Proteomes" id="UP000528734">
    <property type="component" value="Unassembled WGS sequence"/>
</dbReference>
<dbReference type="GO" id="GO:0004222">
    <property type="term" value="F:metalloendopeptidase activity"/>
    <property type="evidence" value="ECO:0007669"/>
    <property type="project" value="InterPro"/>
</dbReference>
<dbReference type="EC" id="3.1.-.-" evidence="7"/>
<keyword evidence="3 7" id="KW-0479">Metal-binding</keyword>
<dbReference type="PANTHER" id="PTHR46986:SF1">
    <property type="entry name" value="ENDORIBONUCLEASE YBEY, CHLOROPLASTIC"/>
    <property type="match status" value="1"/>
</dbReference>
<keyword evidence="2 7" id="KW-0540">Nuclease</keyword>
<dbReference type="InterPro" id="IPR023091">
    <property type="entry name" value="MetalPrtase_cat_dom_sf_prd"/>
</dbReference>
<feature type="binding site" evidence="7">
    <location>
        <position position="135"/>
    </location>
    <ligand>
        <name>Zn(2+)</name>
        <dbReference type="ChEBI" id="CHEBI:29105"/>
        <note>catalytic</note>
    </ligand>
</feature>
<evidence type="ECO:0000256" key="2">
    <source>
        <dbReference type="ARBA" id="ARBA00022722"/>
    </source>
</evidence>
<dbReference type="EMBL" id="JAAVLW010000008">
    <property type="protein sequence ID" value="NOJ49783.1"/>
    <property type="molecule type" value="Genomic_DNA"/>
</dbReference>
<dbReference type="PANTHER" id="PTHR46986">
    <property type="entry name" value="ENDORIBONUCLEASE YBEY, CHLOROPLASTIC"/>
    <property type="match status" value="1"/>
</dbReference>
<evidence type="ECO:0000256" key="6">
    <source>
        <dbReference type="ARBA" id="ARBA00022833"/>
    </source>
</evidence>
<organism evidence="8 9">
    <name type="scientific">Bradyrhizobium archetypum</name>
    <dbReference type="NCBI Taxonomy" id="2721160"/>
    <lineage>
        <taxon>Bacteria</taxon>
        <taxon>Pseudomonadati</taxon>
        <taxon>Pseudomonadota</taxon>
        <taxon>Alphaproteobacteria</taxon>
        <taxon>Hyphomicrobiales</taxon>
        <taxon>Nitrobacteraceae</taxon>
        <taxon>Bradyrhizobium</taxon>
    </lineage>
</organism>
<name>A0A7Y4M4G8_9BRAD</name>
<dbReference type="Pfam" id="PF02130">
    <property type="entry name" value="YbeY"/>
    <property type="match status" value="1"/>
</dbReference>
<comment type="similarity">
    <text evidence="1 7">Belongs to the endoribonuclease YbeY family.</text>
</comment>
<keyword evidence="7" id="KW-0963">Cytoplasm</keyword>
<comment type="cofactor">
    <cofactor evidence="7">
        <name>Zn(2+)</name>
        <dbReference type="ChEBI" id="CHEBI:29105"/>
    </cofactor>
    <text evidence="7">Binds 1 zinc ion.</text>
</comment>
<dbReference type="NCBIfam" id="TIGR00043">
    <property type="entry name" value="rRNA maturation RNase YbeY"/>
    <property type="match status" value="1"/>
</dbReference>
<dbReference type="RefSeq" id="WP_171712840.1">
    <property type="nucleotide sequence ID" value="NZ_JAAVLW010000008.1"/>
</dbReference>
<evidence type="ECO:0000313" key="8">
    <source>
        <dbReference type="EMBL" id="NOJ49783.1"/>
    </source>
</evidence>
<dbReference type="Gene3D" id="3.40.390.30">
    <property type="entry name" value="Metalloproteases ('zincins'), catalytic domain"/>
    <property type="match status" value="1"/>
</dbReference>
<dbReference type="PROSITE" id="PS01306">
    <property type="entry name" value="UPF0054"/>
    <property type="match status" value="1"/>
</dbReference>
<keyword evidence="7" id="KW-0690">Ribosome biogenesis</keyword>
<comment type="caution">
    <text evidence="8">The sequence shown here is derived from an EMBL/GenBank/DDBJ whole genome shotgun (WGS) entry which is preliminary data.</text>
</comment>